<sequence length="230" mass="26698">MPITMMLNNLTLNPKPVNTKTLHSFQLLPREIRIQIWQLAIAEEKLPKVLFVDLAMNNECFCAKHVMHSHFRLPRALQVNREAREVALLNHNLAFQFTRASDGQVFPKQHIHPRMSTMIIRFHSDRQHRSKVYDLCTYSLLFDLISPSIDPTSPWFGTPIDFQIRIGRTCTYVRIKKATEDGNDGVDGITVTGRGAPRVQPYKGLLDWNQTWEAVRQQMVLEYPDRTCEK</sequence>
<dbReference type="AlphaFoldDB" id="A0A3D8R624"/>
<dbReference type="Pfam" id="PF20150">
    <property type="entry name" value="2EXR"/>
    <property type="match status" value="1"/>
</dbReference>
<dbReference type="InterPro" id="IPR045518">
    <property type="entry name" value="2EXR"/>
</dbReference>
<dbReference type="PANTHER" id="PTHR35910">
    <property type="entry name" value="2EXR DOMAIN-CONTAINING PROTEIN"/>
    <property type="match status" value="1"/>
</dbReference>
<dbReference type="Proteomes" id="UP000256645">
    <property type="component" value="Unassembled WGS sequence"/>
</dbReference>
<reference evidence="2 3" key="1">
    <citation type="journal article" date="2018" name="IMA Fungus">
        <title>IMA Genome-F 9: Draft genome sequence of Annulohypoxylon stygium, Aspergillus mulundensis, Berkeleyomyces basicola (syn. Thielaviopsis basicola), Ceratocystis smalleyi, two Cercospora beticola strains, Coleophoma cylindrospora, Fusarium fracticaudum, Phialophora cf. hyalina, and Morchella septimelata.</title>
        <authorList>
            <person name="Wingfield B.D."/>
            <person name="Bills G.F."/>
            <person name="Dong Y."/>
            <person name="Huang W."/>
            <person name="Nel W.J."/>
            <person name="Swalarsk-Parry B.S."/>
            <person name="Vaghefi N."/>
            <person name="Wilken P.M."/>
            <person name="An Z."/>
            <person name="de Beer Z.W."/>
            <person name="De Vos L."/>
            <person name="Chen L."/>
            <person name="Duong T.A."/>
            <person name="Gao Y."/>
            <person name="Hammerbacher A."/>
            <person name="Kikkert J.R."/>
            <person name="Li Y."/>
            <person name="Li H."/>
            <person name="Li K."/>
            <person name="Li Q."/>
            <person name="Liu X."/>
            <person name="Ma X."/>
            <person name="Naidoo K."/>
            <person name="Pethybridge S.J."/>
            <person name="Sun J."/>
            <person name="Steenkamp E.T."/>
            <person name="van der Nest M.A."/>
            <person name="van Wyk S."/>
            <person name="Wingfield M.J."/>
            <person name="Xiong C."/>
            <person name="Yue Q."/>
            <person name="Zhang X."/>
        </authorList>
    </citation>
    <scope>NUCLEOTIDE SEQUENCE [LARGE SCALE GENOMIC DNA]</scope>
    <source>
        <strain evidence="2 3">BP6252</strain>
    </source>
</reference>
<comment type="caution">
    <text evidence="2">The sequence shown here is derived from an EMBL/GenBank/DDBJ whole genome shotgun (WGS) entry which is preliminary data.</text>
</comment>
<evidence type="ECO:0000313" key="3">
    <source>
        <dbReference type="Proteomes" id="UP000256645"/>
    </source>
</evidence>
<feature type="domain" description="2EXR" evidence="1">
    <location>
        <begin position="23"/>
        <end position="109"/>
    </location>
</feature>
<gene>
    <name evidence="2" type="ORF">BP6252_08515</name>
</gene>
<evidence type="ECO:0000313" key="2">
    <source>
        <dbReference type="EMBL" id="RDW69495.1"/>
    </source>
</evidence>
<evidence type="ECO:0000259" key="1">
    <source>
        <dbReference type="Pfam" id="PF20150"/>
    </source>
</evidence>
<dbReference type="PANTHER" id="PTHR35910:SF6">
    <property type="entry name" value="2EXR DOMAIN-CONTAINING PROTEIN"/>
    <property type="match status" value="1"/>
</dbReference>
<protein>
    <recommendedName>
        <fullName evidence="1">2EXR domain-containing protein</fullName>
    </recommendedName>
</protein>
<proteinExistence type="predicted"/>
<name>A0A3D8R624_9HELO</name>
<dbReference type="OrthoDB" id="3469466at2759"/>
<keyword evidence="3" id="KW-1185">Reference proteome</keyword>
<dbReference type="EMBL" id="PDLM01000009">
    <property type="protein sequence ID" value="RDW69495.1"/>
    <property type="molecule type" value="Genomic_DNA"/>
</dbReference>
<organism evidence="2 3">
    <name type="scientific">Coleophoma cylindrospora</name>
    <dbReference type="NCBI Taxonomy" id="1849047"/>
    <lineage>
        <taxon>Eukaryota</taxon>
        <taxon>Fungi</taxon>
        <taxon>Dikarya</taxon>
        <taxon>Ascomycota</taxon>
        <taxon>Pezizomycotina</taxon>
        <taxon>Leotiomycetes</taxon>
        <taxon>Helotiales</taxon>
        <taxon>Dermateaceae</taxon>
        <taxon>Coleophoma</taxon>
    </lineage>
</organism>
<accession>A0A3D8R624</accession>